<dbReference type="Pfam" id="PF13614">
    <property type="entry name" value="AAA_31"/>
    <property type="match status" value="1"/>
</dbReference>
<dbReference type="RefSeq" id="WP_045336881.1">
    <property type="nucleotide sequence ID" value="NZ_JAVDKS010000021.1"/>
</dbReference>
<sequence>MISAQEQALRNLKLSNGMTWKALAKALGITERSILSYVAAPGTKGYREMPAEVWHKLENISGHELDRNNAGLYFPKKKVISISSQKGGVGKTSLVAIIASIFANMGYRVLVIDMDPQGNLTEQYYREDQDFPSEILADPDGDEFSPGPAHVWNMFQSNVAVNPLQISDNLYLVGSSLDLADIQLGDPESVISNFHESINKLQEDFDLVILDTLPSFGNALAAAHRSADWLVIPTELARFSKKGITYQLRTAMNTKNVFNTDLTLLGIVVNKITYTSRKDNELLRIQENYRELLEEQYGDLMLSPALKLATSIVESQAIGVPLIEYAPKSETTLQFTQLSQELLRRIKVEEEGIHG</sequence>
<dbReference type="InterPro" id="IPR027417">
    <property type="entry name" value="P-loop_NTPase"/>
</dbReference>
<feature type="domain" description="AAA" evidence="1">
    <location>
        <begin position="78"/>
        <end position="263"/>
    </location>
</feature>
<dbReference type="PANTHER" id="PTHR13696:SF99">
    <property type="entry name" value="COBYRINIC ACID AC-DIAMIDE SYNTHASE"/>
    <property type="match status" value="1"/>
</dbReference>
<reference evidence="2 3" key="1">
    <citation type="submission" date="2023-08" db="EMBL/GenBank/DDBJ databases">
        <authorList>
            <person name="Dale J."/>
        </authorList>
    </citation>
    <scope>NUCLEOTIDE SEQUENCE [LARGE SCALE GENOMIC DNA]</scope>
    <source>
        <strain evidence="2 3">2023EL-00788</strain>
    </source>
</reference>
<dbReference type="EMBL" id="JAVDKS010000021">
    <property type="protein sequence ID" value="MDQ2259518.1"/>
    <property type="molecule type" value="Genomic_DNA"/>
</dbReference>
<dbReference type="InterPro" id="IPR025669">
    <property type="entry name" value="AAA_dom"/>
</dbReference>
<protein>
    <submittedName>
        <fullName evidence="2">ParA family protein</fullName>
    </submittedName>
</protein>
<gene>
    <name evidence="2" type="ORF">RBJ67_25655</name>
</gene>
<dbReference type="CDD" id="cd02042">
    <property type="entry name" value="ParAB_family"/>
    <property type="match status" value="1"/>
</dbReference>
<evidence type="ECO:0000259" key="1">
    <source>
        <dbReference type="Pfam" id="PF13614"/>
    </source>
</evidence>
<dbReference type="InterPro" id="IPR050678">
    <property type="entry name" value="DNA_Partitioning_ATPase"/>
</dbReference>
<evidence type="ECO:0000313" key="2">
    <source>
        <dbReference type="EMBL" id="MDQ2259518.1"/>
    </source>
</evidence>
<dbReference type="PANTHER" id="PTHR13696">
    <property type="entry name" value="P-LOOP CONTAINING NUCLEOSIDE TRIPHOSPHATE HYDROLASE"/>
    <property type="match status" value="1"/>
</dbReference>
<keyword evidence="3" id="KW-1185">Reference proteome</keyword>
<dbReference type="SUPFAM" id="SSF52540">
    <property type="entry name" value="P-loop containing nucleoside triphosphate hydrolases"/>
    <property type="match status" value="1"/>
</dbReference>
<dbReference type="AlphaFoldDB" id="A0AAW8HGC8"/>
<name>A0AAW8HGC8_9ENTR</name>
<proteinExistence type="predicted"/>
<accession>A0AAW8HGC8</accession>
<dbReference type="Gene3D" id="3.40.50.300">
    <property type="entry name" value="P-loop containing nucleotide triphosphate hydrolases"/>
    <property type="match status" value="1"/>
</dbReference>
<evidence type="ECO:0000313" key="3">
    <source>
        <dbReference type="Proteomes" id="UP001225042"/>
    </source>
</evidence>
<dbReference type="Proteomes" id="UP001225042">
    <property type="component" value="Unassembled WGS sequence"/>
</dbReference>
<organism evidence="2 3">
    <name type="scientific">Enterobacter soli</name>
    <dbReference type="NCBI Taxonomy" id="885040"/>
    <lineage>
        <taxon>Bacteria</taxon>
        <taxon>Pseudomonadati</taxon>
        <taxon>Pseudomonadota</taxon>
        <taxon>Gammaproteobacteria</taxon>
        <taxon>Enterobacterales</taxon>
        <taxon>Enterobacteriaceae</taxon>
        <taxon>Enterobacter</taxon>
    </lineage>
</organism>
<comment type="caution">
    <text evidence="2">The sequence shown here is derived from an EMBL/GenBank/DDBJ whole genome shotgun (WGS) entry which is preliminary data.</text>
</comment>